<keyword evidence="2" id="KW-1015">Disulfide bond</keyword>
<reference evidence="4 5" key="1">
    <citation type="submission" date="2018-07" db="EMBL/GenBank/DDBJ databases">
        <title>Genome analysis of Runella aurantiaca.</title>
        <authorList>
            <person name="Yang X."/>
        </authorList>
    </citation>
    <scope>NUCLEOTIDE SEQUENCE [LARGE SCALE GENOMIC DNA]</scope>
    <source>
        <strain evidence="4 5">YX9</strain>
    </source>
</reference>
<evidence type="ECO:0000256" key="2">
    <source>
        <dbReference type="ARBA" id="ARBA00023157"/>
    </source>
</evidence>
<gene>
    <name evidence="4" type="ORF">DVG78_10860</name>
</gene>
<organism evidence="4 5">
    <name type="scientific">Runella aurantiaca</name>
    <dbReference type="NCBI Taxonomy" id="2282308"/>
    <lineage>
        <taxon>Bacteria</taxon>
        <taxon>Pseudomonadati</taxon>
        <taxon>Bacteroidota</taxon>
        <taxon>Cytophagia</taxon>
        <taxon>Cytophagales</taxon>
        <taxon>Spirosomataceae</taxon>
        <taxon>Runella</taxon>
    </lineage>
</organism>
<evidence type="ECO:0000313" key="4">
    <source>
        <dbReference type="EMBL" id="RDB05902.1"/>
    </source>
</evidence>
<evidence type="ECO:0000256" key="1">
    <source>
        <dbReference type="ARBA" id="ARBA00022729"/>
    </source>
</evidence>
<comment type="caution">
    <text evidence="4">The sequence shown here is derived from an EMBL/GenBank/DDBJ whole genome shotgun (WGS) entry which is preliminary data.</text>
</comment>
<dbReference type="OrthoDB" id="9814380at2"/>
<dbReference type="SUPFAM" id="SSF49899">
    <property type="entry name" value="Concanavalin A-like lectins/glucanases"/>
    <property type="match status" value="2"/>
</dbReference>
<accession>A0A369IA42</accession>
<dbReference type="RefSeq" id="WP_114461099.1">
    <property type="nucleotide sequence ID" value="NZ_QPIW01000007.1"/>
</dbReference>
<feature type="domain" description="LamG-like jellyroll fold" evidence="3">
    <location>
        <begin position="115"/>
        <end position="257"/>
    </location>
</feature>
<dbReference type="Proteomes" id="UP000253141">
    <property type="component" value="Unassembled WGS sequence"/>
</dbReference>
<dbReference type="GO" id="GO:0004553">
    <property type="term" value="F:hydrolase activity, hydrolyzing O-glycosyl compounds"/>
    <property type="evidence" value="ECO:0007669"/>
    <property type="project" value="UniProtKB-ARBA"/>
</dbReference>
<feature type="domain" description="LamG-like jellyroll fold" evidence="3">
    <location>
        <begin position="337"/>
        <end position="464"/>
    </location>
</feature>
<dbReference type="InterPro" id="IPR013320">
    <property type="entry name" value="ConA-like_dom_sf"/>
</dbReference>
<dbReference type="GO" id="GO:0005975">
    <property type="term" value="P:carbohydrate metabolic process"/>
    <property type="evidence" value="ECO:0007669"/>
    <property type="project" value="UniProtKB-ARBA"/>
</dbReference>
<proteinExistence type="predicted"/>
<keyword evidence="1" id="KW-0732">Signal</keyword>
<dbReference type="SMART" id="SM00560">
    <property type="entry name" value="LamGL"/>
    <property type="match status" value="2"/>
</dbReference>
<evidence type="ECO:0000313" key="5">
    <source>
        <dbReference type="Proteomes" id="UP000253141"/>
    </source>
</evidence>
<keyword evidence="5" id="KW-1185">Reference proteome</keyword>
<dbReference type="PANTHER" id="PTHR42535:SF2">
    <property type="entry name" value="CHROMOSOME UNDETERMINED SCAFFOLD_146, WHOLE GENOME SHOTGUN SEQUENCE"/>
    <property type="match status" value="1"/>
</dbReference>
<dbReference type="Gene3D" id="2.60.120.200">
    <property type="match status" value="2"/>
</dbReference>
<name>A0A369IA42_9BACT</name>
<dbReference type="AlphaFoldDB" id="A0A369IA42"/>
<protein>
    <submittedName>
        <fullName evidence="4">LamG domain-containing protein</fullName>
    </submittedName>
</protein>
<sequence length="548" mass="59965">MKSFKIQSVILLFIAQADATNDLKISTLKKTILTFFLCGYVFLGMAQLPTNGLIASYSFNGNANDESGNGNNGTVYGATLVANRFGQADKAYYFDGVSNYINCGNNSALAPTSGQPMSVSVWVKPSFITVDPYTRVICSKGVAYQPSNANFYGGINYTQPTKFVFKQNNAINHTITSGEYNLDQWYHLVMVFQEGANNSKLYINGQLVQEATVSYNANVSAAPFIIGNIPQLDASDPFFFKGVIDDLAVYNRPLLPAEVSTIYNNSVSGSSIIANFPFNGDTNDASGNGVNPTNAVNVAYGTDRFGVAGKSLYLNNPTNAAATSYVEFSPVNFSFASAFSFSVWFYNEWGFYNPRILEIGVDGCGLNFGLNSNQRMYFYHKCQGGPDTTNMLTNQWYHAVGTYDGTGTLKLYLNGKLVQTFSNVTGNAVYNTNFNVGRKPTPVYDGFKGKIDDLTFYSKELTASEVAGIYGYVPSTANYVEFGINNTHDPNAIFEATSPNKGVLLPRLDFNDRPTTNLISGLLIYVIANGPQGNNCFYYWNGTSWVKL</sequence>
<dbReference type="Pfam" id="PF13385">
    <property type="entry name" value="Laminin_G_3"/>
    <property type="match status" value="2"/>
</dbReference>
<dbReference type="PANTHER" id="PTHR42535">
    <property type="entry name" value="OOKINETE PROTEIN, PUTATIVE-RELATED"/>
    <property type="match status" value="1"/>
</dbReference>
<dbReference type="EMBL" id="QPIW01000007">
    <property type="protein sequence ID" value="RDB05902.1"/>
    <property type="molecule type" value="Genomic_DNA"/>
</dbReference>
<evidence type="ECO:0000259" key="3">
    <source>
        <dbReference type="SMART" id="SM00560"/>
    </source>
</evidence>
<dbReference type="InterPro" id="IPR006558">
    <property type="entry name" value="LamG-like"/>
</dbReference>